<dbReference type="OrthoDB" id="5623785at2"/>
<dbReference type="InterPro" id="IPR015943">
    <property type="entry name" value="WD40/YVTN_repeat-like_dom_sf"/>
</dbReference>
<dbReference type="RefSeq" id="WP_109822418.1">
    <property type="nucleotide sequence ID" value="NZ_QGKL01000016.1"/>
</dbReference>
<comment type="caution">
    <text evidence="1">The sequence shown here is derived from an EMBL/GenBank/DDBJ whole genome shotgun (WGS) entry which is preliminary data.</text>
</comment>
<reference evidence="1 2" key="1">
    <citation type="submission" date="2018-05" db="EMBL/GenBank/DDBJ databases">
        <title>Leucothrix arctica sp. nov., isolated from Arctic seawater.</title>
        <authorList>
            <person name="Choi A."/>
            <person name="Baek K."/>
        </authorList>
    </citation>
    <scope>NUCLEOTIDE SEQUENCE [LARGE SCALE GENOMIC DNA]</scope>
    <source>
        <strain evidence="1 2">IMCC9719</strain>
    </source>
</reference>
<evidence type="ECO:0000313" key="2">
    <source>
        <dbReference type="Proteomes" id="UP000245506"/>
    </source>
</evidence>
<dbReference type="InterPro" id="IPR011044">
    <property type="entry name" value="Quino_amine_DH_bsu"/>
</dbReference>
<proteinExistence type="predicted"/>
<name>A0A317CNL9_9GAMM</name>
<gene>
    <name evidence="1" type="ORF">DKT75_05460</name>
</gene>
<accession>A0A317CNL9</accession>
<dbReference type="Proteomes" id="UP000245506">
    <property type="component" value="Unassembled WGS sequence"/>
</dbReference>
<sequence length="348" mass="37147">MLKNILQKNNIGLGIGLMVLLVNQGAARPQPPVSIQQVAFSNDSSQVLYLSNYSTAKATTINFVSLKTGETTVTTPLSVKSRIMGFTPDGFKTAVLEPKGLSILHNKTGKVLRTLKVPSLPWPNQYVAGPAITNKSGTAQLFHSANKRVLSVVHTGNGRVLAAIKLPTGTLSAMGISQNGRTVAYIQTMSAAKSQLHLYDTYQKKVTKILDLATQSGQTFNVDTISFGAKGKYLLVGTNLVDLTTDGITKITRSDDTVPATFTPNGRFLLVSFGNNQLLRYDLSSKQKKGISLSLPNNCRPSQAADISPNGQLIAYGSRCSRGNNGAGFISILNAADGSFMKKLTLAP</sequence>
<evidence type="ECO:0000313" key="1">
    <source>
        <dbReference type="EMBL" id="PWQ97912.1"/>
    </source>
</evidence>
<dbReference type="EMBL" id="QGKL01000016">
    <property type="protein sequence ID" value="PWQ97912.1"/>
    <property type="molecule type" value="Genomic_DNA"/>
</dbReference>
<keyword evidence="2" id="KW-1185">Reference proteome</keyword>
<organism evidence="1 2">
    <name type="scientific">Leucothrix arctica</name>
    <dbReference type="NCBI Taxonomy" id="1481894"/>
    <lineage>
        <taxon>Bacteria</taxon>
        <taxon>Pseudomonadati</taxon>
        <taxon>Pseudomonadota</taxon>
        <taxon>Gammaproteobacteria</taxon>
        <taxon>Thiotrichales</taxon>
        <taxon>Thiotrichaceae</taxon>
        <taxon>Leucothrix</taxon>
    </lineage>
</organism>
<dbReference type="SUPFAM" id="SSF50969">
    <property type="entry name" value="YVTN repeat-like/Quinoprotein amine dehydrogenase"/>
    <property type="match status" value="1"/>
</dbReference>
<dbReference type="AlphaFoldDB" id="A0A317CNL9"/>
<protein>
    <submittedName>
        <fullName evidence="1">Uncharacterized protein</fullName>
    </submittedName>
</protein>
<dbReference type="Gene3D" id="2.130.10.10">
    <property type="entry name" value="YVTN repeat-like/Quinoprotein amine dehydrogenase"/>
    <property type="match status" value="1"/>
</dbReference>